<dbReference type="EMBL" id="CP137744">
    <property type="protein sequence ID" value="WOZ79000.1"/>
    <property type="molecule type" value="Genomic_DNA"/>
</dbReference>
<keyword evidence="1" id="KW-0808">Transferase</keyword>
<evidence type="ECO:0000313" key="1">
    <source>
        <dbReference type="EMBL" id="WOZ79000.1"/>
    </source>
</evidence>
<sequence>MLHILVPSKNNSDTLLKQVKVFNEVFNDTSDIKVIVLDNSQEENYQVKELCHKNNWIYDISYAQLSVADNFNRGIDFIRDKDGYSVFIGDDDFVTKEALEICNHLEKNNISVFRPIFKNFVYWKGFSSRRGEVRCDFEVRKNNFLLQNAHKIIKKYIFNDINKCDGPQFNLIPSFYHCIFSNKIAKTFSFGPFAPDSYSAGFLQRQNSSYMIKVSDAILPGSAPKSSSAYTAIKDGFDTFQSHAHTSAFLKCECLPELGGISYLSDNIWYLSFCAGFNEYRSAAEFTMQDINALSNYKISKLLKIYKKGFSLASALTIKKNKYGVTDFISYLKKGYKE</sequence>
<keyword evidence="2" id="KW-1185">Reference proteome</keyword>
<name>A0ABZ0MU12_9ENTR</name>
<keyword evidence="1" id="KW-0328">Glycosyltransferase</keyword>
<dbReference type="CDD" id="cd00761">
    <property type="entry name" value="Glyco_tranf_GTA_type"/>
    <property type="match status" value="1"/>
</dbReference>
<dbReference type="Proteomes" id="UP001302368">
    <property type="component" value="Chromosome"/>
</dbReference>
<dbReference type="InterPro" id="IPR029044">
    <property type="entry name" value="Nucleotide-diphossugar_trans"/>
</dbReference>
<proteinExistence type="predicted"/>
<gene>
    <name evidence="1" type="ORF">Q8Y70_08095</name>
</gene>
<reference evidence="1 2" key="1">
    <citation type="submission" date="2023-10" db="EMBL/GenBank/DDBJ databases">
        <title>Genome sequencing of the isolated polysaccharide-producing bacterium Kosakonia sacchari KS2022.</title>
        <authorList>
            <person name="Yi X."/>
        </authorList>
    </citation>
    <scope>NUCLEOTIDE SEQUENCE [LARGE SCALE GENOMIC DNA]</scope>
    <source>
        <strain evidence="1 2">KS2022</strain>
    </source>
</reference>
<dbReference type="RefSeq" id="WP_305735586.1">
    <property type="nucleotide sequence ID" value="NZ_CP137744.1"/>
</dbReference>
<protein>
    <submittedName>
        <fullName evidence="1">Glycosyltransferase family A protein</fullName>
        <ecNumber evidence="1">2.4.-.-</ecNumber>
    </submittedName>
</protein>
<dbReference type="SUPFAM" id="SSF53448">
    <property type="entry name" value="Nucleotide-diphospho-sugar transferases"/>
    <property type="match status" value="1"/>
</dbReference>
<organism evidence="1 2">
    <name type="scientific">Kosakonia sacchari</name>
    <dbReference type="NCBI Taxonomy" id="1158459"/>
    <lineage>
        <taxon>Bacteria</taxon>
        <taxon>Pseudomonadati</taxon>
        <taxon>Pseudomonadota</taxon>
        <taxon>Gammaproteobacteria</taxon>
        <taxon>Enterobacterales</taxon>
        <taxon>Enterobacteriaceae</taxon>
        <taxon>Kosakonia</taxon>
    </lineage>
</organism>
<dbReference type="GO" id="GO:0016757">
    <property type="term" value="F:glycosyltransferase activity"/>
    <property type="evidence" value="ECO:0007669"/>
    <property type="project" value="UniProtKB-KW"/>
</dbReference>
<dbReference type="EC" id="2.4.-.-" evidence="1"/>
<evidence type="ECO:0000313" key="2">
    <source>
        <dbReference type="Proteomes" id="UP001302368"/>
    </source>
</evidence>
<accession>A0ABZ0MU12</accession>